<protein>
    <submittedName>
        <fullName evidence="1">Uncharacterized protein</fullName>
    </submittedName>
</protein>
<dbReference type="EMBL" id="QGKY02000089">
    <property type="protein sequence ID" value="KAF2613404.1"/>
    <property type="molecule type" value="Genomic_DNA"/>
</dbReference>
<dbReference type="AlphaFoldDB" id="A0A8S9M076"/>
<organism evidence="1">
    <name type="scientific">Brassica cretica</name>
    <name type="common">Mustard</name>
    <dbReference type="NCBI Taxonomy" id="69181"/>
    <lineage>
        <taxon>Eukaryota</taxon>
        <taxon>Viridiplantae</taxon>
        <taxon>Streptophyta</taxon>
        <taxon>Embryophyta</taxon>
        <taxon>Tracheophyta</taxon>
        <taxon>Spermatophyta</taxon>
        <taxon>Magnoliopsida</taxon>
        <taxon>eudicotyledons</taxon>
        <taxon>Gunneridae</taxon>
        <taxon>Pentapetalae</taxon>
        <taxon>rosids</taxon>
        <taxon>malvids</taxon>
        <taxon>Brassicales</taxon>
        <taxon>Brassicaceae</taxon>
        <taxon>Brassiceae</taxon>
        <taxon>Brassica</taxon>
    </lineage>
</organism>
<name>A0A8S9M076_BRACR</name>
<gene>
    <name evidence="1" type="ORF">F2Q70_00010988</name>
</gene>
<reference evidence="1" key="1">
    <citation type="submission" date="2019-12" db="EMBL/GenBank/DDBJ databases">
        <title>Genome sequencing and annotation of Brassica cretica.</title>
        <authorList>
            <person name="Studholme D.J."/>
            <person name="Sarris P.F."/>
        </authorList>
    </citation>
    <scope>NUCLEOTIDE SEQUENCE</scope>
    <source>
        <strain evidence="1">PFS-102/07</strain>
        <tissue evidence="1">Leaf</tissue>
    </source>
</reference>
<accession>A0A8S9M076</accession>
<proteinExistence type="predicted"/>
<comment type="caution">
    <text evidence="1">The sequence shown here is derived from an EMBL/GenBank/DDBJ whole genome shotgun (WGS) entry which is preliminary data.</text>
</comment>
<evidence type="ECO:0000313" key="1">
    <source>
        <dbReference type="EMBL" id="KAF2613404.1"/>
    </source>
</evidence>
<sequence length="68" mass="7755">MQPQKVRAGLIRQTLKKEEVLKMRKISRSRSVEAKAEQQKGPSLAVAESLATGEAEIFGHKLLRRRER</sequence>